<organism evidence="4 5">
    <name type="scientific">Chitinimonas lacunae</name>
    <dbReference type="NCBI Taxonomy" id="1963018"/>
    <lineage>
        <taxon>Bacteria</taxon>
        <taxon>Pseudomonadati</taxon>
        <taxon>Pseudomonadota</taxon>
        <taxon>Betaproteobacteria</taxon>
        <taxon>Neisseriales</taxon>
        <taxon>Chitinibacteraceae</taxon>
        <taxon>Chitinimonas</taxon>
    </lineage>
</organism>
<protein>
    <submittedName>
        <fullName evidence="4">GNAT family N-acetyltransferase</fullName>
        <ecNumber evidence="4">2.3.-.-</ecNumber>
    </submittedName>
</protein>
<dbReference type="InterPro" id="IPR016181">
    <property type="entry name" value="Acyl_CoA_acyltransferase"/>
</dbReference>
<dbReference type="InterPro" id="IPR050832">
    <property type="entry name" value="Bact_Acetyltransf"/>
</dbReference>
<reference evidence="5" key="1">
    <citation type="journal article" date="2019" name="Int. J. Syst. Evol. Microbiol.">
        <title>The Global Catalogue of Microorganisms (GCM) 10K type strain sequencing project: providing services to taxonomists for standard genome sequencing and annotation.</title>
        <authorList>
            <consortium name="The Broad Institute Genomics Platform"/>
            <consortium name="The Broad Institute Genome Sequencing Center for Infectious Disease"/>
            <person name="Wu L."/>
            <person name="Ma J."/>
        </authorList>
    </citation>
    <scope>NUCLEOTIDE SEQUENCE [LARGE SCALE GENOMIC DNA]</scope>
    <source>
        <strain evidence="5">LMG 29894</strain>
    </source>
</reference>
<feature type="domain" description="N-acetyltransferase" evidence="3">
    <location>
        <begin position="1"/>
        <end position="160"/>
    </location>
</feature>
<dbReference type="SUPFAM" id="SSF55729">
    <property type="entry name" value="Acyl-CoA N-acyltransferases (Nat)"/>
    <property type="match status" value="1"/>
</dbReference>
<gene>
    <name evidence="4" type="ORF">ACFOW7_06510</name>
</gene>
<keyword evidence="2 4" id="KW-0012">Acyltransferase</keyword>
<dbReference type="PANTHER" id="PTHR43877">
    <property type="entry name" value="AMINOALKYLPHOSPHONATE N-ACETYLTRANSFERASE-RELATED-RELATED"/>
    <property type="match status" value="1"/>
</dbReference>
<dbReference type="PANTHER" id="PTHR43877:SF2">
    <property type="entry name" value="AMINOALKYLPHOSPHONATE N-ACETYLTRANSFERASE-RELATED"/>
    <property type="match status" value="1"/>
</dbReference>
<evidence type="ECO:0000256" key="2">
    <source>
        <dbReference type="ARBA" id="ARBA00023315"/>
    </source>
</evidence>
<dbReference type="RefSeq" id="WP_378162291.1">
    <property type="nucleotide sequence ID" value="NZ_JBHSBU010000001.1"/>
</dbReference>
<dbReference type="Pfam" id="PF00583">
    <property type="entry name" value="Acetyltransf_1"/>
    <property type="match status" value="1"/>
</dbReference>
<comment type="caution">
    <text evidence="4">The sequence shown here is derived from an EMBL/GenBank/DDBJ whole genome shotgun (WGS) entry which is preliminary data.</text>
</comment>
<keyword evidence="1 4" id="KW-0808">Transferase</keyword>
<evidence type="ECO:0000256" key="1">
    <source>
        <dbReference type="ARBA" id="ARBA00022679"/>
    </source>
</evidence>
<dbReference type="CDD" id="cd04301">
    <property type="entry name" value="NAT_SF"/>
    <property type="match status" value="1"/>
</dbReference>
<keyword evidence="5" id="KW-1185">Reference proteome</keyword>
<proteinExistence type="predicted"/>
<evidence type="ECO:0000313" key="4">
    <source>
        <dbReference type="EMBL" id="MFC4159007.1"/>
    </source>
</evidence>
<sequence>MLIRPAVEADWETLKALRLASLLDSPKAFGLSHAEVAQYGEQQWRQRASGRSGPVYFLAWEGDLPVGMVGGVIDRHDEYQLIAMWVRPESRGTAVASRLVEAVEDHARSLGRHSVVLSVAPDNSRACRFYQRQGFVFGEATESLASHPDVLLRRMERQMPV</sequence>
<dbReference type="Proteomes" id="UP001595791">
    <property type="component" value="Unassembled WGS sequence"/>
</dbReference>
<accession>A0ABV8MPM7</accession>
<name>A0ABV8MPM7_9NEIS</name>
<evidence type="ECO:0000259" key="3">
    <source>
        <dbReference type="PROSITE" id="PS51186"/>
    </source>
</evidence>
<dbReference type="Gene3D" id="3.40.630.30">
    <property type="match status" value="1"/>
</dbReference>
<dbReference type="InterPro" id="IPR000182">
    <property type="entry name" value="GNAT_dom"/>
</dbReference>
<dbReference type="GO" id="GO:0016746">
    <property type="term" value="F:acyltransferase activity"/>
    <property type="evidence" value="ECO:0007669"/>
    <property type="project" value="UniProtKB-KW"/>
</dbReference>
<dbReference type="PROSITE" id="PS51186">
    <property type="entry name" value="GNAT"/>
    <property type="match status" value="1"/>
</dbReference>
<dbReference type="EMBL" id="JBHSBU010000001">
    <property type="protein sequence ID" value="MFC4159007.1"/>
    <property type="molecule type" value="Genomic_DNA"/>
</dbReference>
<dbReference type="EC" id="2.3.-.-" evidence="4"/>
<evidence type="ECO:0000313" key="5">
    <source>
        <dbReference type="Proteomes" id="UP001595791"/>
    </source>
</evidence>